<dbReference type="EMBL" id="AONG01000008">
    <property type="protein sequence ID" value="KIQ69950.1"/>
    <property type="molecule type" value="Genomic_DNA"/>
</dbReference>
<feature type="transmembrane region" description="Helical" evidence="1">
    <location>
        <begin position="83"/>
        <end position="102"/>
    </location>
</feature>
<protein>
    <submittedName>
        <fullName evidence="2">Uncharacterized protein</fullName>
    </submittedName>
</protein>
<name>A0A0D0NNT3_9RHOB</name>
<dbReference type="RefSeq" id="WP_018301117.1">
    <property type="nucleotide sequence ID" value="NZ_KB902276.1"/>
</dbReference>
<organism evidence="2 3">
    <name type="scientific">Wenxinia marina DSM 24838</name>
    <dbReference type="NCBI Taxonomy" id="1123501"/>
    <lineage>
        <taxon>Bacteria</taxon>
        <taxon>Pseudomonadati</taxon>
        <taxon>Pseudomonadota</taxon>
        <taxon>Alphaproteobacteria</taxon>
        <taxon>Rhodobacterales</taxon>
        <taxon>Roseobacteraceae</taxon>
        <taxon>Wenxinia</taxon>
    </lineage>
</organism>
<comment type="caution">
    <text evidence="2">The sequence shown here is derived from an EMBL/GenBank/DDBJ whole genome shotgun (WGS) entry which is preliminary data.</text>
</comment>
<dbReference type="OrthoDB" id="7867991at2"/>
<keyword evidence="1" id="KW-1133">Transmembrane helix</keyword>
<evidence type="ECO:0000313" key="2">
    <source>
        <dbReference type="EMBL" id="KIQ69950.1"/>
    </source>
</evidence>
<dbReference type="eggNOG" id="ENOG50333SS">
    <property type="taxonomic scope" value="Bacteria"/>
</dbReference>
<dbReference type="STRING" id="1123501.Wenmar_01520"/>
<keyword evidence="1" id="KW-0812">Transmembrane</keyword>
<accession>A0A0D0NNT3</accession>
<dbReference type="AlphaFoldDB" id="A0A0D0NNT3"/>
<evidence type="ECO:0000313" key="3">
    <source>
        <dbReference type="Proteomes" id="UP000035100"/>
    </source>
</evidence>
<keyword evidence="3" id="KW-1185">Reference proteome</keyword>
<sequence>MTAIPDTPDSTDAARRTLAGVEGPGLDLSETYWGYIVRSTEPASPVLVLLQAAALLLGAAFAAATAGMWLFPAGTGVAGVMTMKLGASVVTGAIAVLLLWFASRGDRAEYQIDTSLGEVREVVRNRAGRPSLTARYGFDALTGASAVPVGRRRGPPLGWLTVTTAEGEELALLRAPEATVEWLAARMERDIALGSRKVRTFDAVHPFELSIREAGRAA</sequence>
<keyword evidence="1" id="KW-0472">Membrane</keyword>
<proteinExistence type="predicted"/>
<reference evidence="2 3" key="1">
    <citation type="submission" date="2013-01" db="EMBL/GenBank/DDBJ databases">
        <authorList>
            <person name="Fiebig A."/>
            <person name="Goeker M."/>
            <person name="Klenk H.-P.P."/>
        </authorList>
    </citation>
    <scope>NUCLEOTIDE SEQUENCE [LARGE SCALE GENOMIC DNA]</scope>
    <source>
        <strain evidence="2 3">DSM 24838</strain>
    </source>
</reference>
<dbReference type="Proteomes" id="UP000035100">
    <property type="component" value="Unassembled WGS sequence"/>
</dbReference>
<feature type="transmembrane region" description="Helical" evidence="1">
    <location>
        <begin position="46"/>
        <end position="71"/>
    </location>
</feature>
<evidence type="ECO:0000256" key="1">
    <source>
        <dbReference type="SAM" id="Phobius"/>
    </source>
</evidence>
<gene>
    <name evidence="2" type="ORF">Wenmar_01520</name>
</gene>